<dbReference type="Gene3D" id="3.30.470.30">
    <property type="entry name" value="DNA ligase/mRNA capping enzyme"/>
    <property type="match status" value="1"/>
</dbReference>
<keyword evidence="13 14" id="KW-0131">Cell cycle</keyword>
<dbReference type="Gene3D" id="1.10.3260.10">
    <property type="entry name" value="DNA ligase, ATP-dependent, N-terminal domain"/>
    <property type="match status" value="1"/>
</dbReference>
<organism evidence="17">
    <name type="scientific">Methanobacterium formicicum</name>
    <dbReference type="NCBI Taxonomy" id="2162"/>
    <lineage>
        <taxon>Archaea</taxon>
        <taxon>Methanobacteriati</taxon>
        <taxon>Methanobacteriota</taxon>
        <taxon>Methanomada group</taxon>
        <taxon>Methanobacteria</taxon>
        <taxon>Methanobacteriales</taxon>
        <taxon>Methanobacteriaceae</taxon>
        <taxon>Methanobacterium</taxon>
    </lineage>
</organism>
<dbReference type="GO" id="GO:0006273">
    <property type="term" value="P:lagging strand elongation"/>
    <property type="evidence" value="ECO:0007669"/>
    <property type="project" value="TreeGrafter"/>
</dbReference>
<dbReference type="HAMAP" id="MF_00407">
    <property type="entry name" value="DNA_ligase"/>
    <property type="match status" value="1"/>
</dbReference>
<feature type="domain" description="ATP-dependent DNA ligase family profile" evidence="16">
    <location>
        <begin position="339"/>
        <end position="469"/>
    </location>
</feature>
<dbReference type="GO" id="GO:0051301">
    <property type="term" value="P:cell division"/>
    <property type="evidence" value="ECO:0007669"/>
    <property type="project" value="UniProtKB-KW"/>
</dbReference>
<keyword evidence="19" id="KW-1185">Reference proteome</keyword>
<sequence>MVVNQFNGDILMLYEDLVEVYQDLDSTTKRLEKTDILANFLAKVGEEEPELIPMVTLLSLGRIFPTWSEEELGIGSKLLMKAISKAVGVSPGEVENQMRDAGDIGLAAEELYQKKSQVTLFSRPLTIKKVHRNLVKMAEVSGNRAQFKKIDLLMELLSSASPSEAKYLTRTVLEELRVGVGEGTIRDAISQAFNIPTEVAERAHMLTNDMGLVASVAWKEGEEGLKKLTLKPGKPVKPMLAQLSPGIKESVEEMGWALCETKYDGIRVQIHRHGDKIDIFTRRLENISLALPEITQYIEKSLPHEDFIVEGEIIASRDGKPISFQYMLQRVRRKYEIDKMVSKIPLTIYLFDVLYYHQPTLDEPLQERRKILESLVKVENDRVELSAQVKVHPEEIHRAQDLFELSIKQGHEGIMIKDPQAPYMPGIRGKKMLKLKAEPETLDLVVIGGTYGKGKRAHLIGSYLMAIRDEDDKLKPLAYAATGLDDKTLLELSEMVEPLIESKDGRQVKIVPSIIMEIAFSEIVESPESEVGYSLRFPVVKRIRNDIGLDEIDTLERIKSIFKNSEKS</sequence>
<dbReference type="GO" id="GO:0005524">
    <property type="term" value="F:ATP binding"/>
    <property type="evidence" value="ECO:0007669"/>
    <property type="project" value="UniProtKB-UniRule"/>
</dbReference>
<feature type="active site" description="N6-AMP-lysine intermediate" evidence="14">
    <location>
        <position position="262"/>
    </location>
</feature>
<dbReference type="GO" id="GO:0046872">
    <property type="term" value="F:metal ion binding"/>
    <property type="evidence" value="ECO:0007669"/>
    <property type="project" value="UniProtKB-KW"/>
</dbReference>
<evidence type="ECO:0000256" key="5">
    <source>
        <dbReference type="ARBA" id="ARBA00022705"/>
    </source>
</evidence>
<keyword evidence="9 14" id="KW-0067">ATP-binding</keyword>
<dbReference type="SUPFAM" id="SSF50249">
    <property type="entry name" value="Nucleic acid-binding proteins"/>
    <property type="match status" value="1"/>
</dbReference>
<dbReference type="Gene3D" id="2.40.50.140">
    <property type="entry name" value="Nucleic acid-binding proteins"/>
    <property type="match status" value="1"/>
</dbReference>
<feature type="binding site" evidence="14">
    <location>
        <position position="260"/>
    </location>
    <ligand>
        <name>ATP</name>
        <dbReference type="ChEBI" id="CHEBI:30616"/>
    </ligand>
</feature>
<comment type="similarity">
    <text evidence="1 14 15">Belongs to the ATP-dependent DNA ligase family.</text>
</comment>
<dbReference type="InterPro" id="IPR036599">
    <property type="entry name" value="DNA_ligase_N_sf"/>
</dbReference>
<feature type="binding site" evidence="14">
    <location>
        <position position="351"/>
    </location>
    <ligand>
        <name>ATP</name>
        <dbReference type="ChEBI" id="CHEBI:30616"/>
    </ligand>
</feature>
<feature type="binding site" evidence="14">
    <location>
        <position position="267"/>
    </location>
    <ligand>
        <name>ATP</name>
        <dbReference type="ChEBI" id="CHEBI:30616"/>
    </ligand>
</feature>
<evidence type="ECO:0000256" key="3">
    <source>
        <dbReference type="ARBA" id="ARBA00022598"/>
    </source>
</evidence>
<dbReference type="Pfam" id="PF04675">
    <property type="entry name" value="DNA_ligase_A_N"/>
    <property type="match status" value="1"/>
</dbReference>
<evidence type="ECO:0000256" key="14">
    <source>
        <dbReference type="HAMAP-Rule" id="MF_00407"/>
    </source>
</evidence>
<dbReference type="PANTHER" id="PTHR45674:SF7">
    <property type="entry name" value="DNA LIGASE"/>
    <property type="match status" value="1"/>
</dbReference>
<evidence type="ECO:0000313" key="18">
    <source>
        <dbReference type="EMBL" id="CEL23849.1"/>
    </source>
</evidence>
<dbReference type="GO" id="GO:0003910">
    <property type="term" value="F:DNA ligase (ATP) activity"/>
    <property type="evidence" value="ECO:0007669"/>
    <property type="project" value="UniProtKB-UniRule"/>
</dbReference>
<dbReference type="EMBL" id="LN734822">
    <property type="protein sequence ID" value="CEL23849.1"/>
    <property type="molecule type" value="Genomic_DNA"/>
</dbReference>
<dbReference type="FunFam" id="1.10.3260.10:FF:000007">
    <property type="entry name" value="DNA ligase"/>
    <property type="match status" value="1"/>
</dbReference>
<evidence type="ECO:0000256" key="13">
    <source>
        <dbReference type="ARBA" id="ARBA00023306"/>
    </source>
</evidence>
<dbReference type="PROSITE" id="PS00697">
    <property type="entry name" value="DNA_LIGASE_A1"/>
    <property type="match status" value="1"/>
</dbReference>
<protein>
    <recommendedName>
        <fullName evidence="2 14">DNA ligase</fullName>
        <ecNumber evidence="14">6.5.1.1</ecNumber>
    </recommendedName>
    <alternativeName>
        <fullName evidence="14">Polydeoxyribonucleotide synthase [ATP]</fullName>
    </alternativeName>
</protein>
<gene>
    <name evidence="14 17" type="primary">lig</name>
    <name evidence="17" type="ORF">DSM1535_1543</name>
    <name evidence="18" type="ORF">MB9_0193</name>
</gene>
<proteinExistence type="inferred from homology"/>
<comment type="catalytic activity">
    <reaction evidence="14">
        <text>ATP + (deoxyribonucleotide)n-3'-hydroxyl + 5'-phospho-(deoxyribonucleotide)m = (deoxyribonucleotide)n+m + AMP + diphosphate.</text>
        <dbReference type="EC" id="6.5.1.1"/>
    </reaction>
</comment>
<evidence type="ECO:0000313" key="17">
    <source>
        <dbReference type="EMBL" id="CEA13876.1"/>
    </source>
</evidence>
<evidence type="ECO:0000256" key="9">
    <source>
        <dbReference type="ARBA" id="ARBA00022840"/>
    </source>
</evidence>
<keyword evidence="10 14" id="KW-0460">Magnesium</keyword>
<evidence type="ECO:0000256" key="7">
    <source>
        <dbReference type="ARBA" id="ARBA00022741"/>
    </source>
</evidence>
<dbReference type="PANTHER" id="PTHR45674">
    <property type="entry name" value="DNA LIGASE 1/3 FAMILY MEMBER"/>
    <property type="match status" value="1"/>
</dbReference>
<evidence type="ECO:0000256" key="1">
    <source>
        <dbReference type="ARBA" id="ARBA00007572"/>
    </source>
</evidence>
<feature type="binding site" evidence="14">
    <location>
        <position position="428"/>
    </location>
    <ligand>
        <name>ATP</name>
        <dbReference type="ChEBI" id="CHEBI:30616"/>
    </ligand>
</feature>
<dbReference type="InterPro" id="IPR012308">
    <property type="entry name" value="DNA_ligase_ATP-dep_N"/>
</dbReference>
<keyword evidence="12 14" id="KW-0234">DNA repair</keyword>
<evidence type="ECO:0000256" key="8">
    <source>
        <dbReference type="ARBA" id="ARBA00022763"/>
    </source>
</evidence>
<dbReference type="SUPFAM" id="SSF56091">
    <property type="entry name" value="DNA ligase/mRNA capping enzyme, catalytic domain"/>
    <property type="match status" value="1"/>
</dbReference>
<feature type="binding site" evidence="14">
    <location>
        <position position="282"/>
    </location>
    <ligand>
        <name>ATP</name>
        <dbReference type="ChEBI" id="CHEBI:30616"/>
    </ligand>
</feature>
<feature type="binding site" evidence="14">
    <location>
        <position position="434"/>
    </location>
    <ligand>
        <name>ATP</name>
        <dbReference type="ChEBI" id="CHEBI:30616"/>
    </ligand>
</feature>
<dbReference type="InterPro" id="IPR016059">
    <property type="entry name" value="DNA_ligase_ATP-dep_CS"/>
</dbReference>
<evidence type="ECO:0000256" key="15">
    <source>
        <dbReference type="RuleBase" id="RU004196"/>
    </source>
</evidence>
<evidence type="ECO:0000256" key="11">
    <source>
        <dbReference type="ARBA" id="ARBA00023172"/>
    </source>
</evidence>
<dbReference type="Pfam" id="PF01068">
    <property type="entry name" value="DNA_ligase_A_M"/>
    <property type="match status" value="1"/>
</dbReference>
<accession>A0A090JWG4</accession>
<reference evidence="18" key="2">
    <citation type="submission" date="2014-09" db="EMBL/GenBank/DDBJ databases">
        <authorList>
            <person name="Bishop-Lilly K.A."/>
            <person name="Broomall S.M."/>
            <person name="Chain P.S."/>
            <person name="Chertkov O."/>
            <person name="Coyne S.R."/>
            <person name="Daligault H.E."/>
            <person name="Davenport K.W."/>
            <person name="Erkkila T."/>
            <person name="Frey K.G."/>
            <person name="Gibbons H.S."/>
            <person name="Gu W."/>
            <person name="Jaissle J."/>
            <person name="Johnson S.L."/>
            <person name="Koroleva G.I."/>
            <person name="Ladner J.T."/>
            <person name="Lo C.-C."/>
            <person name="Minogue T.D."/>
            <person name="Munk C."/>
            <person name="Palacios G.F."/>
            <person name="Redden C.L."/>
            <person name="Rosenzweig C.N."/>
            <person name="Scholz M.B."/>
            <person name="Teshima H."/>
            <person name="Xu Y."/>
        </authorList>
    </citation>
    <scope>NUCLEOTIDE SEQUENCE</scope>
    <source>
        <strain evidence="18">Mb9</strain>
    </source>
</reference>
<evidence type="ECO:0000256" key="10">
    <source>
        <dbReference type="ARBA" id="ARBA00022842"/>
    </source>
</evidence>
<keyword evidence="5 14" id="KW-0235">DNA replication</keyword>
<dbReference type="GO" id="GO:0003677">
    <property type="term" value="F:DNA binding"/>
    <property type="evidence" value="ECO:0007669"/>
    <property type="project" value="InterPro"/>
</dbReference>
<comment type="cofactor">
    <cofactor evidence="14">
        <name>Mg(2+)</name>
        <dbReference type="ChEBI" id="CHEBI:18420"/>
    </cofactor>
</comment>
<keyword evidence="7 14" id="KW-0547">Nucleotide-binding</keyword>
<comment type="function">
    <text evidence="14">DNA ligase that seals nicks in double-stranded DNA during DNA replication, DNA recombination and DNA repair.</text>
</comment>
<dbReference type="InterPro" id="IPR022865">
    <property type="entry name" value="DNA_ligae_ATP-dep_bac/arc"/>
</dbReference>
<dbReference type="InterPro" id="IPR012310">
    <property type="entry name" value="DNA_ligase_ATP-dep_cent"/>
</dbReference>
<dbReference type="AlphaFoldDB" id="A0A090JWG4"/>
<name>A0A090JWG4_METFO</name>
<evidence type="ECO:0000256" key="6">
    <source>
        <dbReference type="ARBA" id="ARBA00022723"/>
    </source>
</evidence>
<keyword evidence="11 14" id="KW-0233">DNA recombination</keyword>
<dbReference type="KEGG" id="mfi:DSM1535_1543"/>
<evidence type="ECO:0000313" key="19">
    <source>
        <dbReference type="Proteomes" id="UP000062768"/>
    </source>
</evidence>
<dbReference type="GO" id="GO:0006310">
    <property type="term" value="P:DNA recombination"/>
    <property type="evidence" value="ECO:0007669"/>
    <property type="project" value="UniProtKB-UniRule"/>
</dbReference>
<evidence type="ECO:0000256" key="12">
    <source>
        <dbReference type="ARBA" id="ARBA00023204"/>
    </source>
</evidence>
<keyword evidence="3 14" id="KW-0436">Ligase</keyword>
<dbReference type="NCBIfam" id="TIGR00574">
    <property type="entry name" value="dnl1"/>
    <property type="match status" value="1"/>
</dbReference>
<reference evidence="17" key="1">
    <citation type="submission" date="2014-08" db="EMBL/GenBank/DDBJ databases">
        <authorList>
            <person name="Wibberg D."/>
        </authorList>
    </citation>
    <scope>NUCLEOTIDE SEQUENCE</scope>
</reference>
<dbReference type="PATRIC" id="fig|2162.10.peg.202"/>
<dbReference type="InterPro" id="IPR012340">
    <property type="entry name" value="NA-bd_OB-fold"/>
</dbReference>
<dbReference type="InterPro" id="IPR050191">
    <property type="entry name" value="ATP-dep_DNA_ligase"/>
</dbReference>
<keyword evidence="8 14" id="KW-0227">DNA damage</keyword>
<evidence type="ECO:0000259" key="16">
    <source>
        <dbReference type="PROSITE" id="PS50160"/>
    </source>
</evidence>
<evidence type="ECO:0000256" key="4">
    <source>
        <dbReference type="ARBA" id="ARBA00022618"/>
    </source>
</evidence>
<keyword evidence="4 14" id="KW-0132">Cell division</keyword>
<dbReference type="GO" id="GO:0071897">
    <property type="term" value="P:DNA biosynthetic process"/>
    <property type="evidence" value="ECO:0007669"/>
    <property type="project" value="InterPro"/>
</dbReference>
<dbReference type="InterPro" id="IPR000977">
    <property type="entry name" value="DNA_ligase_ATP-dep"/>
</dbReference>
<dbReference type="EC" id="6.5.1.1" evidence="14"/>
<dbReference type="Pfam" id="PF04679">
    <property type="entry name" value="DNA_ligase_A_C"/>
    <property type="match status" value="1"/>
</dbReference>
<dbReference type="GO" id="GO:0006281">
    <property type="term" value="P:DNA repair"/>
    <property type="evidence" value="ECO:0007669"/>
    <property type="project" value="UniProtKB-UniRule"/>
</dbReference>
<dbReference type="EMBL" id="LN515531">
    <property type="protein sequence ID" value="CEA13876.1"/>
    <property type="molecule type" value="Genomic_DNA"/>
</dbReference>
<feature type="binding site" evidence="14">
    <location>
        <position position="312"/>
    </location>
    <ligand>
        <name>ATP</name>
        <dbReference type="ChEBI" id="CHEBI:30616"/>
    </ligand>
</feature>
<dbReference type="Proteomes" id="UP000062768">
    <property type="component" value="Chromosome I"/>
</dbReference>
<dbReference type="PROSITE" id="PS50160">
    <property type="entry name" value="DNA_LIGASE_A3"/>
    <property type="match status" value="1"/>
</dbReference>
<dbReference type="SUPFAM" id="SSF117018">
    <property type="entry name" value="ATP-dependent DNA ligase DNA-binding domain"/>
    <property type="match status" value="1"/>
</dbReference>
<evidence type="ECO:0000256" key="2">
    <source>
        <dbReference type="ARBA" id="ARBA00013308"/>
    </source>
</evidence>
<dbReference type="InterPro" id="IPR012309">
    <property type="entry name" value="DNA_ligase_ATP-dep_C"/>
</dbReference>
<dbReference type="CDD" id="cd07901">
    <property type="entry name" value="Adenylation_DNA_ligase_Arch_LigB"/>
    <property type="match status" value="1"/>
</dbReference>
<keyword evidence="6 14" id="KW-0479">Metal-binding</keyword>